<organism evidence="5 6">
    <name type="scientific">Paenibacillus montanisoli</name>
    <dbReference type="NCBI Taxonomy" id="2081970"/>
    <lineage>
        <taxon>Bacteria</taxon>
        <taxon>Bacillati</taxon>
        <taxon>Bacillota</taxon>
        <taxon>Bacilli</taxon>
        <taxon>Bacillales</taxon>
        <taxon>Paenibacillaceae</taxon>
        <taxon>Paenibacillus</taxon>
    </lineage>
</organism>
<sequence length="543" mass="59932">MKIDTVQLPFGQPVTEAYIQRSHPGVEALFGRHAAEPAHWTSRLRWLKEHAHNRADAGLLADAMQAYNDRFGCDAAVTANIEAIRSGAPVIVTGQQAGLWTGPLLVIHKAVTAISAAREASAQAGTQVVPVFWIAGEDHDWDEANHALVRNAATGLTRLSMQRPKGARTAVSRTALSQETLADAVQQLAATLPDAAFKPELIEMLGRFAERSETLSDLFAHMIGWLFGKAGLVLMDADDANIRQLEAPMFGRMLAQSDELEAAYARSAASLQAHGFAPQAEVAPGSANLFLFDEGERVLLHKEGGLFRNRKGTKSWTTEQLSGWAETEPQRFSNNVLTRPIMQDYVLPVLAAVLGPGEIAYWALTGEAFRVLGMDMPVIVPRMSFTLVEDKVAKHMHKYGLSYDEVVFRFSDRRAAWLKERDEAGIEAGFAAAVAGVEALYEPLRALTAAVENGLGDLTENNLRRIKEQVQYLEKRTQEAHARKYGSALRQLDWIALSLWPEGKPQERVLNATDFYNRYGRGWIDKLLEVPCDKLGGHYLITI</sequence>
<evidence type="ECO:0000259" key="3">
    <source>
        <dbReference type="Pfam" id="PF10079"/>
    </source>
</evidence>
<evidence type="ECO:0000259" key="4">
    <source>
        <dbReference type="Pfam" id="PF24850"/>
    </source>
</evidence>
<dbReference type="Proteomes" id="UP000249260">
    <property type="component" value="Unassembled WGS sequence"/>
</dbReference>
<dbReference type="Pfam" id="PF24850">
    <property type="entry name" value="CC_BshC"/>
    <property type="match status" value="1"/>
</dbReference>
<dbReference type="RefSeq" id="WP_112882883.1">
    <property type="nucleotide sequence ID" value="NZ_QLUW01000002.1"/>
</dbReference>
<reference evidence="5 6" key="1">
    <citation type="submission" date="2018-06" db="EMBL/GenBank/DDBJ databases">
        <title>Paenibacillus montanisoli sp. nov., isolated from mountain area soil.</title>
        <authorList>
            <person name="Wu M."/>
        </authorList>
    </citation>
    <scope>NUCLEOTIDE SEQUENCE [LARGE SCALE GENOMIC DNA]</scope>
    <source>
        <strain evidence="5 6">RA17</strain>
    </source>
</reference>
<keyword evidence="1 2" id="KW-0436">Ligase</keyword>
<feature type="domain" description="Bacillithiol biosynthesis BshC C-terminal coiled-coil" evidence="4">
    <location>
        <begin position="385"/>
        <end position="542"/>
    </location>
</feature>
<dbReference type="HAMAP" id="MF_01867">
    <property type="entry name" value="BshC"/>
    <property type="match status" value="1"/>
</dbReference>
<comment type="function">
    <text evidence="2">Involved in bacillithiol (BSH) biosynthesis. May catalyze the last step of the pathway, the addition of cysteine to glucosamine malate (GlcN-Mal) to generate BSH.</text>
</comment>
<evidence type="ECO:0000313" key="6">
    <source>
        <dbReference type="Proteomes" id="UP000249260"/>
    </source>
</evidence>
<proteinExistence type="inferred from homology"/>
<gene>
    <name evidence="2 5" type="primary">bshC</name>
    <name evidence="5" type="ORF">DL346_15040</name>
</gene>
<dbReference type="EC" id="6.-.-.-" evidence="2"/>
<accession>A0A328U1J5</accession>
<evidence type="ECO:0000256" key="1">
    <source>
        <dbReference type="ARBA" id="ARBA00022598"/>
    </source>
</evidence>
<comment type="similarity">
    <text evidence="2">Belongs to the BshC family.</text>
</comment>
<evidence type="ECO:0000313" key="5">
    <source>
        <dbReference type="EMBL" id="RAP76668.1"/>
    </source>
</evidence>
<dbReference type="GO" id="GO:0016874">
    <property type="term" value="F:ligase activity"/>
    <property type="evidence" value="ECO:0007669"/>
    <property type="project" value="UniProtKB-UniRule"/>
</dbReference>
<dbReference type="Pfam" id="PF10079">
    <property type="entry name" value="Rossmann-like_BshC"/>
    <property type="match status" value="1"/>
</dbReference>
<dbReference type="OrthoDB" id="9765151at2"/>
<protein>
    <recommendedName>
        <fullName evidence="2">Putative cysteine ligase BshC</fullName>
        <ecNumber evidence="2">6.-.-.-</ecNumber>
    </recommendedName>
</protein>
<dbReference type="EMBL" id="QLUW01000002">
    <property type="protein sequence ID" value="RAP76668.1"/>
    <property type="molecule type" value="Genomic_DNA"/>
</dbReference>
<evidence type="ECO:0000256" key="2">
    <source>
        <dbReference type="HAMAP-Rule" id="MF_01867"/>
    </source>
</evidence>
<dbReference type="PIRSF" id="PIRSF012535">
    <property type="entry name" value="UCP012535"/>
    <property type="match status" value="1"/>
</dbReference>
<dbReference type="NCBIfam" id="TIGR03998">
    <property type="entry name" value="thiol_BshC"/>
    <property type="match status" value="1"/>
</dbReference>
<comment type="caution">
    <text evidence="5">The sequence shown here is derived from an EMBL/GenBank/DDBJ whole genome shotgun (WGS) entry which is preliminary data.</text>
</comment>
<keyword evidence="6" id="KW-1185">Reference proteome</keyword>
<feature type="domain" description="Bacillithiol biosynthesis BshC N-terminal Rossmann-like" evidence="3">
    <location>
        <begin position="1"/>
        <end position="383"/>
    </location>
</feature>
<dbReference type="AlphaFoldDB" id="A0A328U1J5"/>
<dbReference type="InterPro" id="IPR055398">
    <property type="entry name" value="Rossmann-like_BshC"/>
</dbReference>
<dbReference type="InterPro" id="IPR055399">
    <property type="entry name" value="CC_BshC"/>
</dbReference>
<name>A0A328U1J5_9BACL</name>
<dbReference type="InterPro" id="IPR011199">
    <property type="entry name" value="Bacillithiol_biosynth_BshC"/>
</dbReference>